<proteinExistence type="predicted"/>
<organism evidence="1 2">
    <name type="scientific">Jannaschia rubra</name>
    <dbReference type="NCBI Taxonomy" id="282197"/>
    <lineage>
        <taxon>Bacteria</taxon>
        <taxon>Pseudomonadati</taxon>
        <taxon>Pseudomonadota</taxon>
        <taxon>Alphaproteobacteria</taxon>
        <taxon>Rhodobacterales</taxon>
        <taxon>Roseobacteraceae</taxon>
        <taxon>Jannaschia</taxon>
    </lineage>
</organism>
<dbReference type="Proteomes" id="UP000048908">
    <property type="component" value="Unassembled WGS sequence"/>
</dbReference>
<dbReference type="OrthoDB" id="7527830at2"/>
<evidence type="ECO:0000313" key="2">
    <source>
        <dbReference type="Proteomes" id="UP000048908"/>
    </source>
</evidence>
<evidence type="ECO:0000313" key="1">
    <source>
        <dbReference type="EMBL" id="CTQ31277.1"/>
    </source>
</evidence>
<dbReference type="SUPFAM" id="SSF53756">
    <property type="entry name" value="UDP-Glycosyltransferase/glycogen phosphorylase"/>
    <property type="match status" value="1"/>
</dbReference>
<accession>A0A0M6XL18</accession>
<gene>
    <name evidence="1" type="ORF">JAN5088_00031</name>
</gene>
<reference evidence="1 2" key="1">
    <citation type="submission" date="2015-07" db="EMBL/GenBank/DDBJ databases">
        <authorList>
            <person name="Noorani M."/>
        </authorList>
    </citation>
    <scope>NUCLEOTIDE SEQUENCE [LARGE SCALE GENOMIC DNA]</scope>
    <source>
        <strain evidence="1 2">CECT 5088</strain>
    </source>
</reference>
<dbReference type="AlphaFoldDB" id="A0A0M6XL18"/>
<sequence length="420" mass="47337">MNLETSQDRRGAWKYRLHDRFWKLVASRAQKPKPGVVTDPTLHAGGRLDADVCIVTNCTFPGGNAVTTLTELEAFEAAGLRVLIVNCSIKRSRWKWRWMSERFLPWQDRVVPAHHVEHLTCRTLIARGPRMMTTRLFEKLTHRITPDHAIMVINNAAWNEDGRPIFDWPDLHRRVAALPWPSVELCPLSPLIRAESDRDLEGTDVTSRLSPRDWPPVLDETAFEFAPRPRLTAPITIGRHARDHPGKWLEDPDELLAAYPEGDPDLRVRILGGAEVVEMMLGRTPDGWEVLPFGLGGVQDYLASLDVFVNFPSPERHEAFGRTIAEAVLSGLPVILPPRFEATFGDLGFYCMPAEVRGVIERLAADDPGRLAHLAACRDLAAELYGRASLVRRLRDGGAVPKPRLSEERRAWRSTILPRP</sequence>
<dbReference type="RefSeq" id="WP_143114587.1">
    <property type="nucleotide sequence ID" value="NZ_CXPG01000005.1"/>
</dbReference>
<evidence type="ECO:0008006" key="3">
    <source>
        <dbReference type="Google" id="ProtNLM"/>
    </source>
</evidence>
<keyword evidence="2" id="KW-1185">Reference proteome</keyword>
<dbReference type="EMBL" id="CXPG01000005">
    <property type="protein sequence ID" value="CTQ31277.1"/>
    <property type="molecule type" value="Genomic_DNA"/>
</dbReference>
<name>A0A0M6XL18_9RHOB</name>
<protein>
    <recommendedName>
        <fullName evidence="3">Glycosyl transferases group 1</fullName>
    </recommendedName>
</protein>
<dbReference type="Gene3D" id="3.40.50.2000">
    <property type="entry name" value="Glycogen Phosphorylase B"/>
    <property type="match status" value="1"/>
</dbReference>
<dbReference type="STRING" id="282197.SAMN04488517_101772"/>